<evidence type="ECO:0000313" key="1">
    <source>
        <dbReference type="EMBL" id="KAL0100705.1"/>
    </source>
</evidence>
<evidence type="ECO:0000313" key="2">
    <source>
        <dbReference type="Proteomes" id="UP001430953"/>
    </source>
</evidence>
<accession>A0AAW2ECI1</accession>
<gene>
    <name evidence="1" type="ORF">PUN28_019236</name>
</gene>
<protein>
    <submittedName>
        <fullName evidence="1">Uncharacterized protein</fullName>
    </submittedName>
</protein>
<dbReference type="Proteomes" id="UP001430953">
    <property type="component" value="Unassembled WGS sequence"/>
</dbReference>
<dbReference type="EMBL" id="JADYXP020000025">
    <property type="protein sequence ID" value="KAL0100705.1"/>
    <property type="molecule type" value="Genomic_DNA"/>
</dbReference>
<keyword evidence="2" id="KW-1185">Reference proteome</keyword>
<name>A0AAW2ECI1_9HYME</name>
<dbReference type="AlphaFoldDB" id="A0AAW2ECI1"/>
<comment type="caution">
    <text evidence="1">The sequence shown here is derived from an EMBL/GenBank/DDBJ whole genome shotgun (WGS) entry which is preliminary data.</text>
</comment>
<organism evidence="1 2">
    <name type="scientific">Cardiocondyla obscurior</name>
    <dbReference type="NCBI Taxonomy" id="286306"/>
    <lineage>
        <taxon>Eukaryota</taxon>
        <taxon>Metazoa</taxon>
        <taxon>Ecdysozoa</taxon>
        <taxon>Arthropoda</taxon>
        <taxon>Hexapoda</taxon>
        <taxon>Insecta</taxon>
        <taxon>Pterygota</taxon>
        <taxon>Neoptera</taxon>
        <taxon>Endopterygota</taxon>
        <taxon>Hymenoptera</taxon>
        <taxon>Apocrita</taxon>
        <taxon>Aculeata</taxon>
        <taxon>Formicoidea</taxon>
        <taxon>Formicidae</taxon>
        <taxon>Myrmicinae</taxon>
        <taxon>Cardiocondyla</taxon>
    </lineage>
</organism>
<sequence length="176" mass="19952">MLPITDDIRLDAGPDVRTCITGTGHYEEWIVTADFTRTPTDSERSGRSLEPFLRALPTERCTNKYNSFHEQGILKYSEHYTSWGLIISSFAQLSSIATIDEGIAGPKNIFRSFARYVLEEITATDDEELKENLYSRVHYVHATVISTNKGLYSKICHEVAEEEAWEALGNSKVTQR</sequence>
<proteinExistence type="predicted"/>
<reference evidence="1 2" key="1">
    <citation type="submission" date="2023-03" db="EMBL/GenBank/DDBJ databases">
        <title>High recombination rates correlate with genetic variation in Cardiocondyla obscurior ants.</title>
        <authorList>
            <person name="Errbii M."/>
        </authorList>
    </citation>
    <scope>NUCLEOTIDE SEQUENCE [LARGE SCALE GENOMIC DNA]</scope>
    <source>
        <strain evidence="1">Alpha-2009</strain>
        <tissue evidence="1">Whole body</tissue>
    </source>
</reference>